<evidence type="ECO:0000313" key="1">
    <source>
        <dbReference type="EMBL" id="GAC81522.1"/>
    </source>
</evidence>
<sequence length="361" mass="38283">MTRELVVIGDPTGRRTQLIRDALKRSGQPEARIISWGQVLNDGGVEASPTDTVWLDSPGDSADIDRLLRGPGDQTRIGDGPRWYQRFCDAASSVRGGRLLSDPADIAILFDKRVCHEDLTRASVPVPASPTSGGEVVADWTQVRRLTSDAGMRRFFVKPAHGSSAAGVVAVETASGGRVQARSSAELCDGRTYNSLRVRTYRGERDVASLIDALAPENLHIEAWIPKPTVGGRSADLRVVVVAGVATHAVLRLGASPMTNLHLGGTRGDLTVAVNGFRRAGVDWDGVLGVAEDAARCFPRTFCVGVDLLPTSGWRGVVVGEVNAFGDLLPGLAGLPGRADGLDTYDAQIAALDGWRCDDAA</sequence>
<evidence type="ECO:0000313" key="2">
    <source>
        <dbReference type="Proteomes" id="UP000035009"/>
    </source>
</evidence>
<dbReference type="EMBL" id="BAOP01000036">
    <property type="protein sequence ID" value="GAC81522.1"/>
    <property type="molecule type" value="Genomic_DNA"/>
</dbReference>
<dbReference type="NCBIfam" id="NF038074">
    <property type="entry name" value="fam_STM4014"/>
    <property type="match status" value="1"/>
</dbReference>
<dbReference type="InterPro" id="IPR047778">
    <property type="entry name" value="STM4014-like"/>
</dbReference>
<keyword evidence="2" id="KW-1185">Reference proteome</keyword>
<proteinExistence type="predicted"/>
<dbReference type="eggNOG" id="COG0189">
    <property type="taxonomic scope" value="Bacteria"/>
</dbReference>
<name>M3UZR3_GORML</name>
<dbReference type="Gene3D" id="3.30.470.20">
    <property type="entry name" value="ATP-grasp fold, B domain"/>
    <property type="match status" value="1"/>
</dbReference>
<reference evidence="1 2" key="1">
    <citation type="submission" date="2013-02" db="EMBL/GenBank/DDBJ databases">
        <title>Whole genome shotgun sequence of Gordonia malaquae NBRC 108250.</title>
        <authorList>
            <person name="Yoshida I."/>
            <person name="Hosoyama A."/>
            <person name="Tsuchikane K."/>
            <person name="Ando Y."/>
            <person name="Baba S."/>
            <person name="Ohji S."/>
            <person name="Hamada M."/>
            <person name="Tamura T."/>
            <person name="Yamazoe A."/>
            <person name="Yamazaki S."/>
            <person name="Fujita N."/>
        </authorList>
    </citation>
    <scope>NUCLEOTIDE SEQUENCE [LARGE SCALE GENOMIC DNA]</scope>
    <source>
        <strain evidence="1 2">NBRC 108250</strain>
    </source>
</reference>
<organism evidence="1 2">
    <name type="scientific">Gordonia malaquae NBRC 108250</name>
    <dbReference type="NCBI Taxonomy" id="1223542"/>
    <lineage>
        <taxon>Bacteria</taxon>
        <taxon>Bacillati</taxon>
        <taxon>Actinomycetota</taxon>
        <taxon>Actinomycetes</taxon>
        <taxon>Mycobacteriales</taxon>
        <taxon>Gordoniaceae</taxon>
        <taxon>Gordonia</taxon>
    </lineage>
</organism>
<dbReference type="STRING" id="410332.SAMN04488550_0128"/>
<evidence type="ECO:0008006" key="3">
    <source>
        <dbReference type="Google" id="ProtNLM"/>
    </source>
</evidence>
<dbReference type="SUPFAM" id="SSF56059">
    <property type="entry name" value="Glutathione synthetase ATP-binding domain-like"/>
    <property type="match status" value="1"/>
</dbReference>
<dbReference type="AlphaFoldDB" id="M3UZR3"/>
<gene>
    <name evidence="1" type="ORF">GM1_036_00220</name>
</gene>
<accession>M3UZR3</accession>
<dbReference type="RefSeq" id="WP_008381335.1">
    <property type="nucleotide sequence ID" value="NZ_BAOP01000036.1"/>
</dbReference>
<protein>
    <recommendedName>
        <fullName evidence="3">ATP-grasp domain-containing protein</fullName>
    </recommendedName>
</protein>
<dbReference type="Proteomes" id="UP000035009">
    <property type="component" value="Unassembled WGS sequence"/>
</dbReference>
<dbReference type="OrthoDB" id="9789963at2"/>
<comment type="caution">
    <text evidence="1">The sequence shown here is derived from an EMBL/GenBank/DDBJ whole genome shotgun (WGS) entry which is preliminary data.</text>
</comment>